<keyword evidence="7" id="KW-0406">Ion transport</keyword>
<feature type="domain" description="Cation efflux protein transmembrane" evidence="11">
    <location>
        <begin position="52"/>
        <end position="296"/>
    </location>
</feature>
<comment type="similarity">
    <text evidence="2">Belongs to the cation diffusion facilitator (CDF) transporter (TC 2.A.4) family. SLC30A subfamily.</text>
</comment>
<dbReference type="Pfam" id="PF01545">
    <property type="entry name" value="Cation_efflux"/>
    <property type="match status" value="1"/>
</dbReference>
<protein>
    <recommendedName>
        <fullName evidence="16">Zinc transporter</fullName>
    </recommendedName>
</protein>
<dbReference type="PANTHER" id="PTHR11562">
    <property type="entry name" value="CATION EFFLUX PROTEIN/ ZINC TRANSPORTER"/>
    <property type="match status" value="1"/>
</dbReference>
<dbReference type="GO" id="GO:0005886">
    <property type="term" value="C:plasma membrane"/>
    <property type="evidence" value="ECO:0007669"/>
    <property type="project" value="TreeGrafter"/>
</dbReference>
<evidence type="ECO:0000313" key="13">
    <source>
        <dbReference type="EMBL" id="GJQ10538.1"/>
    </source>
</evidence>
<keyword evidence="8 10" id="KW-0472">Membrane</keyword>
<dbReference type="EMBL" id="BQMJ01000016">
    <property type="protein sequence ID" value="GJQ10538.1"/>
    <property type="molecule type" value="Genomic_DNA"/>
</dbReference>
<evidence type="ECO:0000256" key="7">
    <source>
        <dbReference type="ARBA" id="ARBA00023065"/>
    </source>
</evidence>
<keyword evidence="6 10" id="KW-1133">Transmembrane helix</keyword>
<dbReference type="Pfam" id="PF16916">
    <property type="entry name" value="ZT_dimer"/>
    <property type="match status" value="1"/>
</dbReference>
<evidence type="ECO:0000256" key="5">
    <source>
        <dbReference type="ARBA" id="ARBA00022906"/>
    </source>
</evidence>
<dbReference type="OrthoDB" id="9944568at2759"/>
<dbReference type="InterPro" id="IPR050681">
    <property type="entry name" value="CDF/SLC30A"/>
</dbReference>
<evidence type="ECO:0000256" key="10">
    <source>
        <dbReference type="SAM" id="Phobius"/>
    </source>
</evidence>
<name>A0A9C7UP64_9RHOD</name>
<evidence type="ECO:0000256" key="9">
    <source>
        <dbReference type="SAM" id="MobiDB-lite"/>
    </source>
</evidence>
<keyword evidence="5" id="KW-0864">Zinc transport</keyword>
<dbReference type="SUPFAM" id="SSF160240">
    <property type="entry name" value="Cation efflux protein cytoplasmic domain-like"/>
    <property type="match status" value="1"/>
</dbReference>
<dbReference type="AlphaFoldDB" id="A0A9C7UP64"/>
<evidence type="ECO:0008006" key="16">
    <source>
        <dbReference type="Google" id="ProtNLM"/>
    </source>
</evidence>
<dbReference type="InterPro" id="IPR027469">
    <property type="entry name" value="Cation_efflux_TMD_sf"/>
</dbReference>
<proteinExistence type="inferred from homology"/>
<dbReference type="GO" id="GO:0005385">
    <property type="term" value="F:zinc ion transmembrane transporter activity"/>
    <property type="evidence" value="ECO:0007669"/>
    <property type="project" value="TreeGrafter"/>
</dbReference>
<feature type="region of interest" description="Disordered" evidence="9">
    <location>
        <begin position="205"/>
        <end position="227"/>
    </location>
</feature>
<dbReference type="Proteomes" id="UP001061958">
    <property type="component" value="Unassembled WGS sequence"/>
</dbReference>
<dbReference type="PANTHER" id="PTHR11562:SF17">
    <property type="entry name" value="RE54080P-RELATED"/>
    <property type="match status" value="1"/>
</dbReference>
<evidence type="ECO:0000313" key="14">
    <source>
        <dbReference type="EMBL" id="GJQ11032.1"/>
    </source>
</evidence>
<gene>
    <name evidence="13" type="ORF">GpartN1_g2329.t1</name>
    <name evidence="14" type="ORF">GpartN1_g2823.t1</name>
</gene>
<dbReference type="SUPFAM" id="SSF161111">
    <property type="entry name" value="Cation efflux protein transmembrane domain-like"/>
    <property type="match status" value="1"/>
</dbReference>
<dbReference type="InterPro" id="IPR058533">
    <property type="entry name" value="Cation_efflux_TM"/>
</dbReference>
<reference evidence="13" key="1">
    <citation type="journal article" date="2022" name="Proc. Natl. Acad. Sci. U.S.A.">
        <title>Life cycle and functional genomics of the unicellular red alga Galdieria for elucidating algal and plant evolution and industrial use.</title>
        <authorList>
            <person name="Hirooka S."/>
            <person name="Itabashi T."/>
            <person name="Ichinose T.M."/>
            <person name="Onuma R."/>
            <person name="Fujiwara T."/>
            <person name="Yamashita S."/>
            <person name="Jong L.W."/>
            <person name="Tomita R."/>
            <person name="Iwane A.H."/>
            <person name="Miyagishima S.Y."/>
        </authorList>
    </citation>
    <scope>NUCLEOTIDE SEQUENCE</scope>
    <source>
        <strain evidence="13">NBRC 102759</strain>
    </source>
</reference>
<feature type="domain" description="Cation efflux protein cytoplasmic" evidence="12">
    <location>
        <begin position="300"/>
        <end position="370"/>
    </location>
</feature>
<sequence>MMASTVEGPEDSLDENTAQLSTNDLETHILLETDSSPSLQGNLGVRRAQKKLLVATVLCASFMFAEILGGYLAGSLAIMTDAAHLLSDFASFVISLVALHLSKRPGSTTMSFGYARAEVIGAFVSILLIWSLSGILLVEATRRIMKPQPVDGLLMSAVALIGLVVNLIMGLVLGHKHEHSHHSNNKRNSNSHKEEQQPLLVEHKHNEDRHSDMSSEHSHENSFHSQHHEQPNVNVTAAYIHVLGDAIQSLGVLFAALLIWFFPNMQVADPLCTFLFTFIVLFTTFRLIGNTLNVLMEGTPPGINLVEVYDCLCSIPGVQEVDDLHIWSVTVGKPALSAHVKASEMHHTLLMAQEILRKRFGIVHSTIQVNCDQECCTDSNLGLSSHMNCLNTSQVENVRRNGVVG</sequence>
<feature type="transmembrane region" description="Helical" evidence="10">
    <location>
        <begin position="85"/>
        <end position="102"/>
    </location>
</feature>
<comment type="subcellular location">
    <subcellularLocation>
        <location evidence="1">Membrane</location>
        <topology evidence="1">Multi-pass membrane protein</topology>
    </subcellularLocation>
</comment>
<feature type="transmembrane region" description="Helical" evidence="10">
    <location>
        <begin position="238"/>
        <end position="262"/>
    </location>
</feature>
<keyword evidence="3" id="KW-0813">Transport</keyword>
<evidence type="ECO:0000259" key="11">
    <source>
        <dbReference type="Pfam" id="PF01545"/>
    </source>
</evidence>
<accession>A0A9C7UP64</accession>
<dbReference type="Gene3D" id="1.20.1510.10">
    <property type="entry name" value="Cation efflux protein transmembrane domain"/>
    <property type="match status" value="1"/>
</dbReference>
<feature type="transmembrane region" description="Helical" evidence="10">
    <location>
        <begin position="114"/>
        <end position="133"/>
    </location>
</feature>
<evidence type="ECO:0000256" key="3">
    <source>
        <dbReference type="ARBA" id="ARBA00022448"/>
    </source>
</evidence>
<feature type="transmembrane region" description="Helical" evidence="10">
    <location>
        <begin position="268"/>
        <end position="288"/>
    </location>
</feature>
<evidence type="ECO:0000259" key="12">
    <source>
        <dbReference type="Pfam" id="PF16916"/>
    </source>
</evidence>
<evidence type="ECO:0000313" key="15">
    <source>
        <dbReference type="Proteomes" id="UP001061958"/>
    </source>
</evidence>
<evidence type="ECO:0000256" key="2">
    <source>
        <dbReference type="ARBA" id="ARBA00008873"/>
    </source>
</evidence>
<keyword evidence="15" id="KW-1185">Reference proteome</keyword>
<evidence type="ECO:0000256" key="4">
    <source>
        <dbReference type="ARBA" id="ARBA00022692"/>
    </source>
</evidence>
<feature type="transmembrane region" description="Helical" evidence="10">
    <location>
        <begin position="153"/>
        <end position="173"/>
    </location>
</feature>
<evidence type="ECO:0000256" key="6">
    <source>
        <dbReference type="ARBA" id="ARBA00022989"/>
    </source>
</evidence>
<feature type="region of interest" description="Disordered" evidence="9">
    <location>
        <begin position="178"/>
        <end position="197"/>
    </location>
</feature>
<dbReference type="InterPro" id="IPR027470">
    <property type="entry name" value="Cation_efflux_CTD"/>
</dbReference>
<evidence type="ECO:0000256" key="8">
    <source>
        <dbReference type="ARBA" id="ARBA00023136"/>
    </source>
</evidence>
<keyword evidence="5" id="KW-0862">Zinc</keyword>
<dbReference type="EMBL" id="BQMJ01000020">
    <property type="protein sequence ID" value="GJQ11032.1"/>
    <property type="molecule type" value="Genomic_DNA"/>
</dbReference>
<reference evidence="13" key="2">
    <citation type="submission" date="2022-01" db="EMBL/GenBank/DDBJ databases">
        <authorList>
            <person name="Hirooka S."/>
            <person name="Miyagishima S.Y."/>
        </authorList>
    </citation>
    <scope>NUCLEOTIDE SEQUENCE</scope>
    <source>
        <strain evidence="13">NBRC 102759</strain>
    </source>
</reference>
<comment type="caution">
    <text evidence="13">The sequence shown here is derived from an EMBL/GenBank/DDBJ whole genome shotgun (WGS) entry which is preliminary data.</text>
</comment>
<feature type="transmembrane region" description="Helical" evidence="10">
    <location>
        <begin position="52"/>
        <end position="73"/>
    </location>
</feature>
<dbReference type="NCBIfam" id="TIGR01297">
    <property type="entry name" value="CDF"/>
    <property type="match status" value="1"/>
</dbReference>
<organism evidence="13 15">
    <name type="scientific">Galdieria partita</name>
    <dbReference type="NCBI Taxonomy" id="83374"/>
    <lineage>
        <taxon>Eukaryota</taxon>
        <taxon>Rhodophyta</taxon>
        <taxon>Bangiophyceae</taxon>
        <taxon>Galdieriales</taxon>
        <taxon>Galdieriaceae</taxon>
        <taxon>Galdieria</taxon>
    </lineage>
</organism>
<dbReference type="InterPro" id="IPR036837">
    <property type="entry name" value="Cation_efflux_CTD_sf"/>
</dbReference>
<evidence type="ECO:0000256" key="1">
    <source>
        <dbReference type="ARBA" id="ARBA00004141"/>
    </source>
</evidence>
<dbReference type="InterPro" id="IPR002524">
    <property type="entry name" value="Cation_efflux"/>
</dbReference>
<keyword evidence="4 10" id="KW-0812">Transmembrane</keyword>